<evidence type="ECO:0000259" key="4">
    <source>
        <dbReference type="PROSITE" id="PS50995"/>
    </source>
</evidence>
<keyword evidence="3" id="KW-0804">Transcription</keyword>
<dbReference type="PRINTS" id="PR00598">
    <property type="entry name" value="HTHMARR"/>
</dbReference>
<dbReference type="Pfam" id="PF12802">
    <property type="entry name" value="MarR_2"/>
    <property type="match status" value="1"/>
</dbReference>
<dbReference type="OrthoDB" id="3237509at2"/>
<dbReference type="SUPFAM" id="SSF46785">
    <property type="entry name" value="Winged helix' DNA-binding domain"/>
    <property type="match status" value="1"/>
</dbReference>
<keyword evidence="6" id="KW-1185">Reference proteome</keyword>
<dbReference type="EMBL" id="VWPH01000007">
    <property type="protein sequence ID" value="KAA5832773.1"/>
    <property type="molecule type" value="Genomic_DNA"/>
</dbReference>
<evidence type="ECO:0000256" key="2">
    <source>
        <dbReference type="ARBA" id="ARBA00023125"/>
    </source>
</evidence>
<sequence length="213" mass="23506">MPLLPPVTRTIRFTAHSRESATFSTKRSAGRCAVSNAESYPLGSTSTWPSADIAAAWRRELPGSRTESIEIITPIWRIAKLLADERRRTLARLGIDPSTLDLLSVIRRSGPPYELTTREITRRTLVTAGAISQRIARAEQAGLVARSPSSASRRAVAVRLTDAGHRLIESTVRQLLNHEAELIETLTDEDHAYLSRVLTKLETSLSARNPEST</sequence>
<evidence type="ECO:0000256" key="3">
    <source>
        <dbReference type="ARBA" id="ARBA00023163"/>
    </source>
</evidence>
<keyword evidence="1" id="KW-0805">Transcription regulation</keyword>
<proteinExistence type="predicted"/>
<evidence type="ECO:0000313" key="6">
    <source>
        <dbReference type="Proteomes" id="UP000323946"/>
    </source>
</evidence>
<name>A0A5M7BTP6_SACHI</name>
<protein>
    <submittedName>
        <fullName evidence="5">MarR family transcriptional regulator</fullName>
    </submittedName>
</protein>
<accession>A0A5M7BTP6</accession>
<evidence type="ECO:0000313" key="5">
    <source>
        <dbReference type="EMBL" id="KAA5832773.1"/>
    </source>
</evidence>
<evidence type="ECO:0000256" key="1">
    <source>
        <dbReference type="ARBA" id="ARBA00023015"/>
    </source>
</evidence>
<dbReference type="Proteomes" id="UP000323946">
    <property type="component" value="Unassembled WGS sequence"/>
</dbReference>
<dbReference type="InterPro" id="IPR036388">
    <property type="entry name" value="WH-like_DNA-bd_sf"/>
</dbReference>
<dbReference type="PANTHER" id="PTHR42756">
    <property type="entry name" value="TRANSCRIPTIONAL REGULATOR, MARR"/>
    <property type="match status" value="1"/>
</dbReference>
<dbReference type="GO" id="GO:0003677">
    <property type="term" value="F:DNA binding"/>
    <property type="evidence" value="ECO:0007669"/>
    <property type="project" value="UniProtKB-KW"/>
</dbReference>
<dbReference type="SMART" id="SM00347">
    <property type="entry name" value="HTH_MARR"/>
    <property type="match status" value="1"/>
</dbReference>
<organism evidence="5 6">
    <name type="scientific">Saccharopolyspora hirsuta</name>
    <dbReference type="NCBI Taxonomy" id="1837"/>
    <lineage>
        <taxon>Bacteria</taxon>
        <taxon>Bacillati</taxon>
        <taxon>Actinomycetota</taxon>
        <taxon>Actinomycetes</taxon>
        <taxon>Pseudonocardiales</taxon>
        <taxon>Pseudonocardiaceae</taxon>
        <taxon>Saccharopolyspora</taxon>
    </lineage>
</organism>
<comment type="caution">
    <text evidence="5">The sequence shown here is derived from an EMBL/GenBank/DDBJ whole genome shotgun (WGS) entry which is preliminary data.</text>
</comment>
<dbReference type="GO" id="GO:0003700">
    <property type="term" value="F:DNA-binding transcription factor activity"/>
    <property type="evidence" value="ECO:0007669"/>
    <property type="project" value="InterPro"/>
</dbReference>
<dbReference type="Gene3D" id="1.10.10.10">
    <property type="entry name" value="Winged helix-like DNA-binding domain superfamily/Winged helix DNA-binding domain"/>
    <property type="match status" value="1"/>
</dbReference>
<gene>
    <name evidence="5" type="ORF">F1721_17525</name>
</gene>
<dbReference type="PROSITE" id="PS50995">
    <property type="entry name" value="HTH_MARR_2"/>
    <property type="match status" value="1"/>
</dbReference>
<dbReference type="PANTHER" id="PTHR42756:SF1">
    <property type="entry name" value="TRANSCRIPTIONAL REPRESSOR OF EMRAB OPERON"/>
    <property type="match status" value="1"/>
</dbReference>
<dbReference type="InterPro" id="IPR000835">
    <property type="entry name" value="HTH_MarR-typ"/>
</dbReference>
<reference evidence="5 6" key="1">
    <citation type="submission" date="2019-09" db="EMBL/GenBank/DDBJ databases">
        <title>Draft genome sequence of the thermophilic Saccharopolyspora hirsuta VKM Ac-666T.</title>
        <authorList>
            <person name="Lobastova T.G."/>
            <person name="Fokina V."/>
            <person name="Bragin E.Y."/>
            <person name="Shtratnikova V.Y."/>
            <person name="Starodumova I.P."/>
            <person name="Tarlachkov S.V."/>
            <person name="Donova M.V."/>
        </authorList>
    </citation>
    <scope>NUCLEOTIDE SEQUENCE [LARGE SCALE GENOMIC DNA]</scope>
    <source>
        <strain evidence="5 6">VKM Ac-666</strain>
    </source>
</reference>
<dbReference type="InterPro" id="IPR036390">
    <property type="entry name" value="WH_DNA-bd_sf"/>
</dbReference>
<keyword evidence="2" id="KW-0238">DNA-binding</keyword>
<dbReference type="AlphaFoldDB" id="A0A5M7BTP6"/>
<feature type="domain" description="HTH marR-type" evidence="4">
    <location>
        <begin position="68"/>
        <end position="203"/>
    </location>
</feature>